<gene>
    <name evidence="6" type="ORF">OFUS_LOCUS11998</name>
</gene>
<dbReference type="InterPro" id="IPR002213">
    <property type="entry name" value="UDP_glucos_trans"/>
</dbReference>
<evidence type="ECO:0000256" key="2">
    <source>
        <dbReference type="ARBA" id="ARBA00022676"/>
    </source>
</evidence>
<dbReference type="CDD" id="cd03784">
    <property type="entry name" value="GT1_Gtf-like"/>
    <property type="match status" value="1"/>
</dbReference>
<comment type="catalytic activity">
    <reaction evidence="5">
        <text>glucuronate acceptor + UDP-alpha-D-glucuronate = acceptor beta-D-glucuronoside + UDP + H(+)</text>
        <dbReference type="Rhea" id="RHEA:21032"/>
        <dbReference type="ChEBI" id="CHEBI:15378"/>
        <dbReference type="ChEBI" id="CHEBI:58052"/>
        <dbReference type="ChEBI" id="CHEBI:58223"/>
        <dbReference type="ChEBI" id="CHEBI:132367"/>
        <dbReference type="ChEBI" id="CHEBI:132368"/>
        <dbReference type="EC" id="2.4.1.17"/>
    </reaction>
</comment>
<dbReference type="Pfam" id="PF00201">
    <property type="entry name" value="UDPGT"/>
    <property type="match status" value="1"/>
</dbReference>
<evidence type="ECO:0000313" key="7">
    <source>
        <dbReference type="Proteomes" id="UP000749559"/>
    </source>
</evidence>
<evidence type="ECO:0000256" key="5">
    <source>
        <dbReference type="RuleBase" id="RU362059"/>
    </source>
</evidence>
<evidence type="ECO:0000256" key="3">
    <source>
        <dbReference type="ARBA" id="ARBA00022679"/>
    </source>
</evidence>
<evidence type="ECO:0000256" key="4">
    <source>
        <dbReference type="RuleBase" id="RU003718"/>
    </source>
</evidence>
<dbReference type="GO" id="GO:0015020">
    <property type="term" value="F:glucuronosyltransferase activity"/>
    <property type="evidence" value="ECO:0007669"/>
    <property type="project" value="UniProtKB-EC"/>
</dbReference>
<dbReference type="Gene3D" id="3.40.50.2000">
    <property type="entry name" value="Glycogen Phosphorylase B"/>
    <property type="match status" value="2"/>
</dbReference>
<dbReference type="GO" id="GO:0016020">
    <property type="term" value="C:membrane"/>
    <property type="evidence" value="ECO:0007669"/>
    <property type="project" value="UniProtKB-SubCell"/>
</dbReference>
<dbReference type="SUPFAM" id="SSF53756">
    <property type="entry name" value="UDP-Glycosyltransferase/glycogen phosphorylase"/>
    <property type="match status" value="1"/>
</dbReference>
<feature type="transmembrane region" description="Helical" evidence="5">
    <location>
        <begin position="478"/>
        <end position="501"/>
    </location>
</feature>
<dbReference type="PROSITE" id="PS00375">
    <property type="entry name" value="UDPGT"/>
    <property type="match status" value="1"/>
</dbReference>
<keyword evidence="2 4" id="KW-0328">Glycosyltransferase</keyword>
<keyword evidence="5" id="KW-0812">Transmembrane</keyword>
<dbReference type="InterPro" id="IPR035595">
    <property type="entry name" value="UDP_glycos_trans_CS"/>
</dbReference>
<dbReference type="PANTHER" id="PTHR48043">
    <property type="entry name" value="EG:EG0003.4 PROTEIN-RELATED"/>
    <property type="match status" value="1"/>
</dbReference>
<accession>A0A8S4NVQ0</accession>
<dbReference type="OrthoDB" id="6106008at2759"/>
<feature type="chain" id="PRO_5035959531" description="UDP-glucuronosyltransferase" evidence="5">
    <location>
        <begin position="20"/>
        <end position="514"/>
    </location>
</feature>
<dbReference type="InterPro" id="IPR050271">
    <property type="entry name" value="UDP-glycosyltransferase"/>
</dbReference>
<proteinExistence type="inferred from homology"/>
<comment type="subcellular location">
    <subcellularLocation>
        <location evidence="5">Membrane</location>
        <topology evidence="5">Single-pass membrane protein</topology>
    </subcellularLocation>
</comment>
<dbReference type="EC" id="2.4.1.17" evidence="5"/>
<comment type="caution">
    <text evidence="6">The sequence shown here is derived from an EMBL/GenBank/DDBJ whole genome shotgun (WGS) entry which is preliminary data.</text>
</comment>
<dbReference type="FunFam" id="3.40.50.2000:FF:000021">
    <property type="entry name" value="UDP-glucuronosyltransferase"/>
    <property type="match status" value="1"/>
</dbReference>
<keyword evidence="5" id="KW-0732">Signal</keyword>
<keyword evidence="3 4" id="KW-0808">Transferase</keyword>
<keyword evidence="7" id="KW-1185">Reference proteome</keyword>
<keyword evidence="5" id="KW-0472">Membrane</keyword>
<dbReference type="EMBL" id="CAIIXF020000006">
    <property type="protein sequence ID" value="CAH1786030.1"/>
    <property type="molecule type" value="Genomic_DNA"/>
</dbReference>
<evidence type="ECO:0000313" key="6">
    <source>
        <dbReference type="EMBL" id="CAH1786030.1"/>
    </source>
</evidence>
<sequence>MDYSKVFLVLLSLIELSYSARILMWPYCQGFNSRLMNIEKMSNILIEAGHTVDWIITEHYDETKRPLSSDVTVHKFNVPEDVPLITDEGYVEQFIDISPAKILPILREITDQFCESLIKSGILRVLKEKNYDVMILDYIDYCGRIGIDYLGIPTMLYSNFGFITSETMFPNPMSFVPHFTTALSDDMTFTERFQNTLTILMFSTVGIQYFTRGVRQLKQEYGLNFSLPLENAHMRAAMTINHAHWAFDYPQPLLPYHIMVGGLYFTDAKPLDPFFDNIMTSSPNGVIIVSFGTLFNRFNSEKNEQLALGFAKLKQTVIWKYKGDPLKNKGSNTYLVDWMPQNDLLGHPNVRLFVTHCGISSAYETMYHGVPIVAIPMIFDQQGNARKLTRTRANMGEELSMHSLTSESLKETIELVLGEPKYKSSAIEMSKKVRTNLVSPKETLLYWVQQVAMNGSHGYLHPIGPSKMHWAQYHQLDVMAVLAICLVIVTVVIVFTCRCCIRGCSNRLRKQKKD</sequence>
<comment type="similarity">
    <text evidence="1 4">Belongs to the UDP-glycosyltransferase family.</text>
</comment>
<organism evidence="6 7">
    <name type="scientific">Owenia fusiformis</name>
    <name type="common">Polychaete worm</name>
    <dbReference type="NCBI Taxonomy" id="6347"/>
    <lineage>
        <taxon>Eukaryota</taxon>
        <taxon>Metazoa</taxon>
        <taxon>Spiralia</taxon>
        <taxon>Lophotrochozoa</taxon>
        <taxon>Annelida</taxon>
        <taxon>Polychaeta</taxon>
        <taxon>Sedentaria</taxon>
        <taxon>Canalipalpata</taxon>
        <taxon>Sabellida</taxon>
        <taxon>Oweniida</taxon>
        <taxon>Oweniidae</taxon>
        <taxon>Owenia</taxon>
    </lineage>
</organism>
<feature type="signal peptide" evidence="5">
    <location>
        <begin position="1"/>
        <end position="19"/>
    </location>
</feature>
<evidence type="ECO:0000256" key="1">
    <source>
        <dbReference type="ARBA" id="ARBA00009995"/>
    </source>
</evidence>
<dbReference type="Proteomes" id="UP000749559">
    <property type="component" value="Unassembled WGS sequence"/>
</dbReference>
<keyword evidence="5" id="KW-1133">Transmembrane helix</keyword>
<protein>
    <recommendedName>
        <fullName evidence="5">UDP-glucuronosyltransferase</fullName>
        <ecNumber evidence="5">2.4.1.17</ecNumber>
    </recommendedName>
</protein>
<reference evidence="6" key="1">
    <citation type="submission" date="2022-03" db="EMBL/GenBank/DDBJ databases">
        <authorList>
            <person name="Martin C."/>
        </authorList>
    </citation>
    <scope>NUCLEOTIDE SEQUENCE</scope>
</reference>
<dbReference type="PANTHER" id="PTHR48043:SF145">
    <property type="entry name" value="FI06409P-RELATED"/>
    <property type="match status" value="1"/>
</dbReference>
<name>A0A8S4NVQ0_OWEFU</name>
<dbReference type="AlphaFoldDB" id="A0A8S4NVQ0"/>